<name>A0A8H6WRN3_9AGAR</name>
<dbReference type="Proteomes" id="UP000620124">
    <property type="component" value="Unassembled WGS sequence"/>
</dbReference>
<dbReference type="OrthoDB" id="3054759at2759"/>
<comment type="caution">
    <text evidence="1">The sequence shown here is derived from an EMBL/GenBank/DDBJ whole genome shotgun (WGS) entry which is preliminary data.</text>
</comment>
<organism evidence="1 2">
    <name type="scientific">Mycena venus</name>
    <dbReference type="NCBI Taxonomy" id="2733690"/>
    <lineage>
        <taxon>Eukaryota</taxon>
        <taxon>Fungi</taxon>
        <taxon>Dikarya</taxon>
        <taxon>Basidiomycota</taxon>
        <taxon>Agaricomycotina</taxon>
        <taxon>Agaricomycetes</taxon>
        <taxon>Agaricomycetidae</taxon>
        <taxon>Agaricales</taxon>
        <taxon>Marasmiineae</taxon>
        <taxon>Mycenaceae</taxon>
        <taxon>Mycena</taxon>
    </lineage>
</organism>
<gene>
    <name evidence="1" type="ORF">MVEN_02558300</name>
</gene>
<evidence type="ECO:0000313" key="1">
    <source>
        <dbReference type="EMBL" id="KAF7328424.1"/>
    </source>
</evidence>
<keyword evidence="2" id="KW-1185">Reference proteome</keyword>
<accession>A0A8H6WRN3</accession>
<evidence type="ECO:0000313" key="2">
    <source>
        <dbReference type="Proteomes" id="UP000620124"/>
    </source>
</evidence>
<dbReference type="InterPro" id="IPR016024">
    <property type="entry name" value="ARM-type_fold"/>
</dbReference>
<dbReference type="EMBL" id="JACAZI010000036">
    <property type="protein sequence ID" value="KAF7328424.1"/>
    <property type="molecule type" value="Genomic_DNA"/>
</dbReference>
<dbReference type="SUPFAM" id="SSF48371">
    <property type="entry name" value="ARM repeat"/>
    <property type="match status" value="1"/>
</dbReference>
<reference evidence="1" key="1">
    <citation type="submission" date="2020-05" db="EMBL/GenBank/DDBJ databases">
        <title>Mycena genomes resolve the evolution of fungal bioluminescence.</title>
        <authorList>
            <person name="Tsai I.J."/>
        </authorList>
    </citation>
    <scope>NUCLEOTIDE SEQUENCE</scope>
    <source>
        <strain evidence="1">CCC161011</strain>
    </source>
</reference>
<sequence>MPLVLATSPTRPLVGLLDMPSMQHNVVLVDQVKWSDGAEMAVKAGIFQYVRRLVAAPDLPVSIRCMTAQIIEEIAGRKSLMTDVLAAEPYLALVGLLADTEITLRRRALCTLARIAADTDGAQALVEASISAPHSILLEKNESTWIAVLSINPCERLVELARYCRSHHRQLEVCAAAILAPLPMFCIWPDGAEAVGTANMAKQDKPNITLRVVSHGALLCSIAADVPAEVTREDDDETPSSTTTPLRIPFLFREIRLWPKGDVLTIDPPEFMKVAELLAALSLGAPEGQGFAATQLKRPFLDMLKVQGWGYPLQIHNRVLFLAINSPPHTEDQERERQARDIEDEAIFRLHDILVEHAADVDGRDVGFAACSVLVNLVRRERPDGQAGDSGLGFLEGRKEEMYSRHGPSGHLKPAYKAEVRRRIQGGEGALHAVDVDLRATHMYDDTGYSPPPPRTDLRLCAVSPAS</sequence>
<proteinExistence type="predicted"/>
<protein>
    <submittedName>
        <fullName evidence="1">Uncharacterized protein</fullName>
    </submittedName>
</protein>
<dbReference type="AlphaFoldDB" id="A0A8H6WRN3"/>